<dbReference type="SMART" id="SM00324">
    <property type="entry name" value="RhoGAP"/>
    <property type="match status" value="1"/>
</dbReference>
<feature type="region of interest" description="Disordered" evidence="2">
    <location>
        <begin position="410"/>
        <end position="529"/>
    </location>
</feature>
<feature type="compositionally biased region" description="Basic and acidic residues" evidence="2">
    <location>
        <begin position="25"/>
        <end position="42"/>
    </location>
</feature>
<keyword evidence="5" id="KW-1185">Reference proteome</keyword>
<gene>
    <name evidence="4" type="ORF">K461DRAFT_10865</name>
</gene>
<feature type="domain" description="Rho-GAP" evidence="3">
    <location>
        <begin position="134"/>
        <end position="336"/>
    </location>
</feature>
<dbReference type="InterPro" id="IPR050729">
    <property type="entry name" value="Rho-GAP"/>
</dbReference>
<dbReference type="AlphaFoldDB" id="A0A9P4MS25"/>
<evidence type="ECO:0000313" key="5">
    <source>
        <dbReference type="Proteomes" id="UP000799439"/>
    </source>
</evidence>
<dbReference type="Proteomes" id="UP000799439">
    <property type="component" value="Unassembled WGS sequence"/>
</dbReference>
<accession>A0A9P4MS25</accession>
<feature type="compositionally biased region" description="Polar residues" evidence="2">
    <location>
        <begin position="1"/>
        <end position="12"/>
    </location>
</feature>
<reference evidence="4" key="1">
    <citation type="journal article" date="2020" name="Stud. Mycol.">
        <title>101 Dothideomycetes genomes: a test case for predicting lifestyles and emergence of pathogens.</title>
        <authorList>
            <person name="Haridas S."/>
            <person name="Albert R."/>
            <person name="Binder M."/>
            <person name="Bloem J."/>
            <person name="Labutti K."/>
            <person name="Salamov A."/>
            <person name="Andreopoulos B."/>
            <person name="Baker S."/>
            <person name="Barry K."/>
            <person name="Bills G."/>
            <person name="Bluhm B."/>
            <person name="Cannon C."/>
            <person name="Castanera R."/>
            <person name="Culley D."/>
            <person name="Daum C."/>
            <person name="Ezra D."/>
            <person name="Gonzalez J."/>
            <person name="Henrissat B."/>
            <person name="Kuo A."/>
            <person name="Liang C."/>
            <person name="Lipzen A."/>
            <person name="Lutzoni F."/>
            <person name="Magnuson J."/>
            <person name="Mondo S."/>
            <person name="Nolan M."/>
            <person name="Ohm R."/>
            <person name="Pangilinan J."/>
            <person name="Park H.-J."/>
            <person name="Ramirez L."/>
            <person name="Alfaro M."/>
            <person name="Sun H."/>
            <person name="Tritt A."/>
            <person name="Yoshinaga Y."/>
            <person name="Zwiers L.-H."/>
            <person name="Turgeon B."/>
            <person name="Goodwin S."/>
            <person name="Spatafora J."/>
            <person name="Crous P."/>
            <person name="Grigoriev I."/>
        </authorList>
    </citation>
    <scope>NUCLEOTIDE SEQUENCE</scope>
    <source>
        <strain evidence="4">CBS 260.36</strain>
    </source>
</reference>
<dbReference type="EMBL" id="ML996081">
    <property type="protein sequence ID" value="KAF2157121.1"/>
    <property type="molecule type" value="Genomic_DNA"/>
</dbReference>
<comment type="caution">
    <text evidence="4">The sequence shown here is derived from an EMBL/GenBank/DDBJ whole genome shotgun (WGS) entry which is preliminary data.</text>
</comment>
<dbReference type="GO" id="GO:0005938">
    <property type="term" value="C:cell cortex"/>
    <property type="evidence" value="ECO:0007669"/>
    <property type="project" value="UniProtKB-ARBA"/>
</dbReference>
<dbReference type="GO" id="GO:0005096">
    <property type="term" value="F:GTPase activator activity"/>
    <property type="evidence" value="ECO:0007669"/>
    <property type="project" value="UniProtKB-KW"/>
</dbReference>
<proteinExistence type="predicted"/>
<evidence type="ECO:0000259" key="3">
    <source>
        <dbReference type="PROSITE" id="PS50238"/>
    </source>
</evidence>
<feature type="compositionally biased region" description="Basic and acidic residues" evidence="2">
    <location>
        <begin position="54"/>
        <end position="75"/>
    </location>
</feature>
<protein>
    <submittedName>
        <fullName evidence="4">Rho GTPase activation protein</fullName>
    </submittedName>
</protein>
<dbReference type="Pfam" id="PF00620">
    <property type="entry name" value="RhoGAP"/>
    <property type="match status" value="1"/>
</dbReference>
<dbReference type="PANTHER" id="PTHR23176">
    <property type="entry name" value="RHO/RAC/CDC GTPASE-ACTIVATING PROTEIN"/>
    <property type="match status" value="1"/>
</dbReference>
<dbReference type="InterPro" id="IPR000198">
    <property type="entry name" value="RhoGAP_dom"/>
</dbReference>
<feature type="compositionally biased region" description="Low complexity" evidence="2">
    <location>
        <begin position="484"/>
        <end position="501"/>
    </location>
</feature>
<dbReference type="CDD" id="cd00159">
    <property type="entry name" value="RhoGAP"/>
    <property type="match status" value="1"/>
</dbReference>
<sequence>MTSNPSLPSTPTRAIPHHANGTPTHGEEHVSRSAPGEKDRSLKTALKASASGRTRSEDRAGPEDAKSKAKKDQPKVSHKPNGSSFGLSKASRGFFSKLTRSGSSSDKAGFEEEYDPKILKLPLIEQTRVTRIAKSYESCRDKTEFWMPALPWRCIDYLNGKCEDEGLYRVSGGVTNVRKWRRRFDIEHDINLLDEPDLYDSSVIASLFKEWIRELPEEIFPKPLQAKISATLPTEVPGKKPVPQSLRDELSNLPPFNYYLLFAITCHLSLLLSHEPKNKMTLDNLYRCFNQSLKLDGRIFYTLVGDWRQCWQGCFTENEFLRKEYEFLNTPFPEYPDLERRPPPAEAKPAEITETDPAANDLGITESSDGVPSLGPVVVGSPQLAPDEIPPETVPETAIESMQHVPEGLSPRAPALQEEPSPRAPALQEELSPRAPALKERLSPRAPAQELSPRASAADERLSPRAPTVEEELSPRAPASARFGAPEPQAAPEAPTTTGEQRPNTAHALLNRPTGSDLQAPQYDVQRSASDVTGIAAKLKAAVRPH</sequence>
<feature type="compositionally biased region" description="Polar residues" evidence="2">
    <location>
        <begin position="513"/>
        <end position="529"/>
    </location>
</feature>
<dbReference type="InterPro" id="IPR008936">
    <property type="entry name" value="Rho_GTPase_activation_prot"/>
</dbReference>
<dbReference type="SUPFAM" id="SSF48350">
    <property type="entry name" value="GTPase activation domain, GAP"/>
    <property type="match status" value="1"/>
</dbReference>
<evidence type="ECO:0000256" key="2">
    <source>
        <dbReference type="SAM" id="MobiDB-lite"/>
    </source>
</evidence>
<dbReference type="PROSITE" id="PS50238">
    <property type="entry name" value="RHOGAP"/>
    <property type="match status" value="1"/>
</dbReference>
<evidence type="ECO:0000313" key="4">
    <source>
        <dbReference type="EMBL" id="KAF2157121.1"/>
    </source>
</evidence>
<dbReference type="GO" id="GO:0007165">
    <property type="term" value="P:signal transduction"/>
    <property type="evidence" value="ECO:0007669"/>
    <property type="project" value="InterPro"/>
</dbReference>
<dbReference type="OrthoDB" id="185175at2759"/>
<dbReference type="Gene3D" id="1.10.555.10">
    <property type="entry name" value="Rho GTPase activation protein"/>
    <property type="match status" value="1"/>
</dbReference>
<name>A0A9P4MS25_9PEZI</name>
<feature type="region of interest" description="Disordered" evidence="2">
    <location>
        <begin position="334"/>
        <end position="357"/>
    </location>
</feature>
<keyword evidence="1" id="KW-0343">GTPase activation</keyword>
<feature type="region of interest" description="Disordered" evidence="2">
    <location>
        <begin position="1"/>
        <end position="88"/>
    </location>
</feature>
<evidence type="ECO:0000256" key="1">
    <source>
        <dbReference type="ARBA" id="ARBA00022468"/>
    </source>
</evidence>
<organism evidence="4 5">
    <name type="scientific">Myriangium duriaei CBS 260.36</name>
    <dbReference type="NCBI Taxonomy" id="1168546"/>
    <lineage>
        <taxon>Eukaryota</taxon>
        <taxon>Fungi</taxon>
        <taxon>Dikarya</taxon>
        <taxon>Ascomycota</taxon>
        <taxon>Pezizomycotina</taxon>
        <taxon>Dothideomycetes</taxon>
        <taxon>Dothideomycetidae</taxon>
        <taxon>Myriangiales</taxon>
        <taxon>Myriangiaceae</taxon>
        <taxon>Myriangium</taxon>
    </lineage>
</organism>
<feature type="compositionally biased region" description="Basic and acidic residues" evidence="2">
    <location>
        <begin position="337"/>
        <end position="351"/>
    </location>
</feature>
<dbReference type="PANTHER" id="PTHR23176:SF125">
    <property type="entry name" value="GTPASE ACTIVATOR (BEM2), PUTATIVE (AFU_ORTHOLOGUE AFUA_7G04450)-RELATED"/>
    <property type="match status" value="1"/>
</dbReference>